<evidence type="ECO:0000256" key="9">
    <source>
        <dbReference type="ARBA" id="ARBA00022989"/>
    </source>
</evidence>
<dbReference type="GO" id="GO:0046872">
    <property type="term" value="F:metal ion binding"/>
    <property type="evidence" value="ECO:0007669"/>
    <property type="project" value="UniProtKB-KW"/>
</dbReference>
<evidence type="ECO:0000256" key="7">
    <source>
        <dbReference type="ARBA" id="ARBA00022723"/>
    </source>
</evidence>
<evidence type="ECO:0000259" key="14">
    <source>
        <dbReference type="Pfam" id="PF01292"/>
    </source>
</evidence>
<dbReference type="PANTHER" id="PTHR30529:SF1">
    <property type="entry name" value="CYTOCHROME B561 HOMOLOG 2"/>
    <property type="match status" value="1"/>
</dbReference>
<feature type="transmembrane region" description="Helical" evidence="13">
    <location>
        <begin position="59"/>
        <end position="77"/>
    </location>
</feature>
<keyword evidence="11 13" id="KW-0472">Membrane</keyword>
<keyword evidence="3" id="KW-0813">Transport</keyword>
<keyword evidence="9 13" id="KW-1133">Transmembrane helix</keyword>
<dbReference type="InterPro" id="IPR011577">
    <property type="entry name" value="Cyt_b561_bac/Ni-Hgenase"/>
</dbReference>
<organism evidence="15 16">
    <name type="scientific">Chelatococcus asaccharovorans</name>
    <dbReference type="NCBI Taxonomy" id="28210"/>
    <lineage>
        <taxon>Bacteria</taxon>
        <taxon>Pseudomonadati</taxon>
        <taxon>Pseudomonadota</taxon>
        <taxon>Alphaproteobacteria</taxon>
        <taxon>Hyphomicrobiales</taxon>
        <taxon>Chelatococcaceae</taxon>
        <taxon>Chelatococcus</taxon>
    </lineage>
</organism>
<dbReference type="GO" id="GO:0005886">
    <property type="term" value="C:plasma membrane"/>
    <property type="evidence" value="ECO:0007669"/>
    <property type="project" value="UniProtKB-SubCell"/>
</dbReference>
<keyword evidence="7" id="KW-0479">Metal-binding</keyword>
<feature type="transmembrane region" description="Helical" evidence="13">
    <location>
        <begin position="21"/>
        <end position="47"/>
    </location>
</feature>
<dbReference type="RefSeq" id="WP_110372518.1">
    <property type="nucleotide sequence ID" value="NZ_CAKNFM010000006.1"/>
</dbReference>
<evidence type="ECO:0000256" key="2">
    <source>
        <dbReference type="ARBA" id="ARBA00004651"/>
    </source>
</evidence>
<comment type="similarity">
    <text evidence="12">Belongs to the cytochrome b561 family.</text>
</comment>
<gene>
    <name evidence="15" type="ORF">C7450_101189</name>
</gene>
<dbReference type="OrthoDB" id="1247465at2"/>
<keyword evidence="8" id="KW-0249">Electron transport</keyword>
<keyword evidence="4" id="KW-1003">Cell membrane</keyword>
<dbReference type="InterPro" id="IPR016174">
    <property type="entry name" value="Di-haem_cyt_TM"/>
</dbReference>
<name>A0A2V3UJG4_9HYPH</name>
<keyword evidence="6 13" id="KW-0812">Transmembrane</keyword>
<evidence type="ECO:0000256" key="8">
    <source>
        <dbReference type="ARBA" id="ARBA00022982"/>
    </source>
</evidence>
<evidence type="ECO:0000256" key="5">
    <source>
        <dbReference type="ARBA" id="ARBA00022617"/>
    </source>
</evidence>
<evidence type="ECO:0000256" key="10">
    <source>
        <dbReference type="ARBA" id="ARBA00023004"/>
    </source>
</evidence>
<sequence length="190" mass="21087">MAENIPATRRSRSGSGLRYSMPLIALHWSIGAISIGLIIAGFILSYAPFPSESYDSLHFWHRSFGTLIVPLTLLMLYRRMTGPPPPLQVPRWQRLLAALTKTVTYMLLIAIPLTKLYRGAFGLGFDFFGLTLSAPFPPDKPTAVLTGNLHYYLSMSLIAILILHVSAAAWHNYIKNDSVVARMLPKSSAE</sequence>
<dbReference type="EMBL" id="QJJK01000001">
    <property type="protein sequence ID" value="PXW64434.1"/>
    <property type="molecule type" value="Genomic_DNA"/>
</dbReference>
<dbReference type="SUPFAM" id="SSF81342">
    <property type="entry name" value="Transmembrane di-heme cytochromes"/>
    <property type="match status" value="1"/>
</dbReference>
<dbReference type="Pfam" id="PF01292">
    <property type="entry name" value="Ni_hydr_CYTB"/>
    <property type="match status" value="1"/>
</dbReference>
<evidence type="ECO:0000256" key="6">
    <source>
        <dbReference type="ARBA" id="ARBA00022692"/>
    </source>
</evidence>
<evidence type="ECO:0000256" key="11">
    <source>
        <dbReference type="ARBA" id="ARBA00023136"/>
    </source>
</evidence>
<feature type="transmembrane region" description="Helical" evidence="13">
    <location>
        <begin position="151"/>
        <end position="173"/>
    </location>
</feature>
<keyword evidence="10" id="KW-0408">Iron</keyword>
<accession>A0A2V3UJG4</accession>
<keyword evidence="5" id="KW-0349">Heme</keyword>
<feature type="transmembrane region" description="Helical" evidence="13">
    <location>
        <begin position="98"/>
        <end position="117"/>
    </location>
</feature>
<dbReference type="GO" id="GO:0009055">
    <property type="term" value="F:electron transfer activity"/>
    <property type="evidence" value="ECO:0007669"/>
    <property type="project" value="InterPro"/>
</dbReference>
<proteinExistence type="inferred from homology"/>
<dbReference type="Proteomes" id="UP000248021">
    <property type="component" value="Unassembled WGS sequence"/>
</dbReference>
<feature type="domain" description="Cytochrome b561 bacterial/Ni-hydrogenase" evidence="14">
    <location>
        <begin position="18"/>
        <end position="185"/>
    </location>
</feature>
<dbReference type="Gene3D" id="1.20.950.20">
    <property type="entry name" value="Transmembrane di-heme cytochromes, Chain C"/>
    <property type="match status" value="1"/>
</dbReference>
<evidence type="ECO:0000256" key="12">
    <source>
        <dbReference type="ARBA" id="ARBA00037975"/>
    </source>
</evidence>
<dbReference type="AlphaFoldDB" id="A0A2V3UJG4"/>
<comment type="cofactor">
    <cofactor evidence="1">
        <name>heme b</name>
        <dbReference type="ChEBI" id="CHEBI:60344"/>
    </cofactor>
</comment>
<dbReference type="GO" id="GO:0020037">
    <property type="term" value="F:heme binding"/>
    <property type="evidence" value="ECO:0007669"/>
    <property type="project" value="TreeGrafter"/>
</dbReference>
<evidence type="ECO:0000256" key="4">
    <source>
        <dbReference type="ARBA" id="ARBA00022475"/>
    </source>
</evidence>
<protein>
    <submittedName>
        <fullName evidence="15">Cytochrome b561</fullName>
    </submittedName>
</protein>
<dbReference type="GO" id="GO:0022904">
    <property type="term" value="P:respiratory electron transport chain"/>
    <property type="evidence" value="ECO:0007669"/>
    <property type="project" value="InterPro"/>
</dbReference>
<comment type="subcellular location">
    <subcellularLocation>
        <location evidence="2">Cell membrane</location>
        <topology evidence="2">Multi-pass membrane protein</topology>
    </subcellularLocation>
</comment>
<dbReference type="PANTHER" id="PTHR30529">
    <property type="entry name" value="CYTOCHROME B561"/>
    <property type="match status" value="1"/>
</dbReference>
<comment type="caution">
    <text evidence="15">The sequence shown here is derived from an EMBL/GenBank/DDBJ whole genome shotgun (WGS) entry which is preliminary data.</text>
</comment>
<reference evidence="15 16" key="1">
    <citation type="submission" date="2018-05" db="EMBL/GenBank/DDBJ databases">
        <title>Genomic Encyclopedia of Type Strains, Phase IV (KMG-IV): sequencing the most valuable type-strain genomes for metagenomic binning, comparative biology and taxonomic classification.</title>
        <authorList>
            <person name="Goeker M."/>
        </authorList>
    </citation>
    <scope>NUCLEOTIDE SEQUENCE [LARGE SCALE GENOMIC DNA]</scope>
    <source>
        <strain evidence="15 16">DSM 6462</strain>
    </source>
</reference>
<evidence type="ECO:0000256" key="13">
    <source>
        <dbReference type="SAM" id="Phobius"/>
    </source>
</evidence>
<dbReference type="InterPro" id="IPR052168">
    <property type="entry name" value="Cytochrome_b561_oxidase"/>
</dbReference>
<evidence type="ECO:0000256" key="3">
    <source>
        <dbReference type="ARBA" id="ARBA00022448"/>
    </source>
</evidence>
<evidence type="ECO:0000313" key="15">
    <source>
        <dbReference type="EMBL" id="PXW64434.1"/>
    </source>
</evidence>
<evidence type="ECO:0000256" key="1">
    <source>
        <dbReference type="ARBA" id="ARBA00001970"/>
    </source>
</evidence>
<keyword evidence="16" id="KW-1185">Reference proteome</keyword>
<evidence type="ECO:0000313" key="16">
    <source>
        <dbReference type="Proteomes" id="UP000248021"/>
    </source>
</evidence>